<dbReference type="PANTHER" id="PTHR21403:SF8">
    <property type="entry name" value="ATP PHOSPHORIBOSYLTRANSFERASE"/>
    <property type="match status" value="1"/>
</dbReference>
<keyword evidence="7" id="KW-0368">Histidine biosynthesis</keyword>
<feature type="domain" description="ATP phosphoribosyltransferase catalytic" evidence="8">
    <location>
        <begin position="139"/>
        <end position="201"/>
    </location>
</feature>
<proteinExistence type="predicted"/>
<feature type="domain" description="ATP phosphoribosyltransferase catalytic" evidence="8">
    <location>
        <begin position="30"/>
        <end position="91"/>
    </location>
</feature>
<dbReference type="EMBL" id="OOIL02002011">
    <property type="protein sequence ID" value="VFQ79907.1"/>
    <property type="molecule type" value="Genomic_DNA"/>
</dbReference>
<sequence length="216" mass="23423">MGVEIERLRTVWTPDMDRYFVDLMLEQMGPKFMNEKGLNHVTFSTPDGALKATPAMGIVDAIVDLVSYGTTLGENSVKEIAGGVILQIQSLHLMILNSTDATCISTIQRTSRRLVEHHGAPLEALQMLGQDSVQCLLNMGPKFMNEKGLNHVTFSTPDGALKATPAMGIVDAIVNLVSSGTTLGENHLKEIAGGVILQIQVIFQPLMLMGFCVLLM</sequence>
<keyword evidence="4" id="KW-0028">Amino-acid biosynthesis</keyword>
<dbReference type="UniPathway" id="UPA00031">
    <property type="reaction ID" value="UER00006"/>
</dbReference>
<dbReference type="OrthoDB" id="2574at2759"/>
<dbReference type="Pfam" id="PF01634">
    <property type="entry name" value="HisG"/>
    <property type="match status" value="2"/>
</dbReference>
<dbReference type="GO" id="GO:0005737">
    <property type="term" value="C:cytoplasm"/>
    <property type="evidence" value="ECO:0007669"/>
    <property type="project" value="InterPro"/>
</dbReference>
<dbReference type="EC" id="2.4.2.17" evidence="3"/>
<evidence type="ECO:0000256" key="6">
    <source>
        <dbReference type="ARBA" id="ARBA00022679"/>
    </source>
</evidence>
<dbReference type="PANTHER" id="PTHR21403">
    <property type="entry name" value="ATP PHOSPHORIBOSYLTRANSFERASE ATP-PRTASE"/>
    <property type="match status" value="1"/>
</dbReference>
<dbReference type="Proteomes" id="UP000595140">
    <property type="component" value="Unassembled WGS sequence"/>
</dbReference>
<protein>
    <recommendedName>
        <fullName evidence="3">ATP phosphoribosyltransferase</fullName>
        <ecNumber evidence="3">2.4.2.17</ecNumber>
    </recommendedName>
</protein>
<dbReference type="GO" id="GO:0003879">
    <property type="term" value="F:ATP phosphoribosyltransferase activity"/>
    <property type="evidence" value="ECO:0007669"/>
    <property type="project" value="UniProtKB-EC"/>
</dbReference>
<dbReference type="AlphaFoldDB" id="A0A484LUF2"/>
<dbReference type="InterPro" id="IPR013820">
    <property type="entry name" value="ATP_PRibTrfase_cat"/>
</dbReference>
<keyword evidence="10" id="KW-1185">Reference proteome</keyword>
<dbReference type="GO" id="GO:0000105">
    <property type="term" value="P:L-histidine biosynthetic process"/>
    <property type="evidence" value="ECO:0007669"/>
    <property type="project" value="UniProtKB-UniPathway"/>
</dbReference>
<evidence type="ECO:0000256" key="3">
    <source>
        <dbReference type="ARBA" id="ARBA00011946"/>
    </source>
</evidence>
<evidence type="ECO:0000256" key="7">
    <source>
        <dbReference type="ARBA" id="ARBA00023102"/>
    </source>
</evidence>
<evidence type="ECO:0000313" key="9">
    <source>
        <dbReference type="EMBL" id="VFQ79907.1"/>
    </source>
</evidence>
<reference evidence="9 10" key="1">
    <citation type="submission" date="2018-04" db="EMBL/GenBank/DDBJ databases">
        <authorList>
            <person name="Vogel A."/>
        </authorList>
    </citation>
    <scope>NUCLEOTIDE SEQUENCE [LARGE SCALE GENOMIC DNA]</scope>
</reference>
<evidence type="ECO:0000313" key="10">
    <source>
        <dbReference type="Proteomes" id="UP000595140"/>
    </source>
</evidence>
<keyword evidence="5" id="KW-0328">Glycosyltransferase</keyword>
<name>A0A484LUF2_9ASTE</name>
<evidence type="ECO:0000259" key="8">
    <source>
        <dbReference type="Pfam" id="PF01634"/>
    </source>
</evidence>
<dbReference type="SUPFAM" id="SSF53850">
    <property type="entry name" value="Periplasmic binding protein-like II"/>
    <property type="match status" value="2"/>
</dbReference>
<accession>A0A484LUF2</accession>
<evidence type="ECO:0000256" key="2">
    <source>
        <dbReference type="ARBA" id="ARBA00004667"/>
    </source>
</evidence>
<evidence type="ECO:0000256" key="5">
    <source>
        <dbReference type="ARBA" id="ARBA00022676"/>
    </source>
</evidence>
<comment type="pathway">
    <text evidence="2">Amino-acid biosynthesis; L-histidine biosynthesis; L-histidine from 5-phospho-alpha-D-ribose 1-diphosphate: step 1/9.</text>
</comment>
<organism evidence="9 10">
    <name type="scientific">Cuscuta campestris</name>
    <dbReference type="NCBI Taxonomy" id="132261"/>
    <lineage>
        <taxon>Eukaryota</taxon>
        <taxon>Viridiplantae</taxon>
        <taxon>Streptophyta</taxon>
        <taxon>Embryophyta</taxon>
        <taxon>Tracheophyta</taxon>
        <taxon>Spermatophyta</taxon>
        <taxon>Magnoliopsida</taxon>
        <taxon>eudicotyledons</taxon>
        <taxon>Gunneridae</taxon>
        <taxon>Pentapetalae</taxon>
        <taxon>asterids</taxon>
        <taxon>lamiids</taxon>
        <taxon>Solanales</taxon>
        <taxon>Convolvulaceae</taxon>
        <taxon>Cuscuteae</taxon>
        <taxon>Cuscuta</taxon>
        <taxon>Cuscuta subgen. Grammica</taxon>
        <taxon>Cuscuta sect. Cleistogrammica</taxon>
    </lineage>
</organism>
<evidence type="ECO:0000256" key="4">
    <source>
        <dbReference type="ARBA" id="ARBA00022605"/>
    </source>
</evidence>
<gene>
    <name evidence="9" type="ORF">CCAM_LOCUS21683</name>
</gene>
<dbReference type="InterPro" id="IPR001348">
    <property type="entry name" value="ATP_PRibTrfase_HisG"/>
</dbReference>
<dbReference type="Gene3D" id="3.40.190.10">
    <property type="entry name" value="Periplasmic binding protein-like II"/>
    <property type="match status" value="2"/>
</dbReference>
<keyword evidence="6" id="KW-0808">Transferase</keyword>
<comment type="catalytic activity">
    <reaction evidence="1">
        <text>1-(5-phospho-beta-D-ribosyl)-ATP + diphosphate = 5-phospho-alpha-D-ribose 1-diphosphate + ATP</text>
        <dbReference type="Rhea" id="RHEA:18473"/>
        <dbReference type="ChEBI" id="CHEBI:30616"/>
        <dbReference type="ChEBI" id="CHEBI:33019"/>
        <dbReference type="ChEBI" id="CHEBI:58017"/>
        <dbReference type="ChEBI" id="CHEBI:73183"/>
        <dbReference type="EC" id="2.4.2.17"/>
    </reaction>
</comment>
<evidence type="ECO:0000256" key="1">
    <source>
        <dbReference type="ARBA" id="ARBA00000915"/>
    </source>
</evidence>